<dbReference type="EMBL" id="CM004394">
    <property type="protein sequence ID" value="OAY44658.1"/>
    <property type="molecule type" value="Genomic_DNA"/>
</dbReference>
<reference evidence="2" key="1">
    <citation type="submission" date="2016-02" db="EMBL/GenBank/DDBJ databases">
        <title>WGS assembly of Manihot esculenta.</title>
        <authorList>
            <person name="Bredeson J.V."/>
            <person name="Prochnik S.E."/>
            <person name="Lyons J.B."/>
            <person name="Schmutz J."/>
            <person name="Grimwood J."/>
            <person name="Vrebalov J."/>
            <person name="Bart R.S."/>
            <person name="Amuge T."/>
            <person name="Ferguson M.E."/>
            <person name="Green R."/>
            <person name="Putnam N."/>
            <person name="Stites J."/>
            <person name="Rounsley S."/>
            <person name="Rokhsar D.S."/>
        </authorList>
    </citation>
    <scope>NUCLEOTIDE SEQUENCE [LARGE SCALE GENOMIC DNA]</scope>
    <source>
        <tissue evidence="2">Leaf</tissue>
    </source>
</reference>
<evidence type="ECO:0000259" key="1">
    <source>
        <dbReference type="Pfam" id="PF14244"/>
    </source>
</evidence>
<proteinExistence type="predicted"/>
<evidence type="ECO:0000313" key="2">
    <source>
        <dbReference type="EMBL" id="OAY44658.1"/>
    </source>
</evidence>
<dbReference type="PANTHER" id="PTHR37610">
    <property type="entry name" value="CCHC-TYPE DOMAIN-CONTAINING PROTEIN"/>
    <property type="match status" value="1"/>
</dbReference>
<dbReference type="PANTHER" id="PTHR37610:SF55">
    <property type="entry name" value="RETROTRANSPOSON COPIA-LIKE N-TERMINAL DOMAIN-CONTAINING PROTEIN"/>
    <property type="match status" value="1"/>
</dbReference>
<gene>
    <name evidence="2" type="ORF">MANES_08G169300</name>
</gene>
<sequence>MTVESFATKNTNSNNNYLTNPSNSYFLHSNENSALILVSPVLSGPNYHSWAKIMKMVLQSKNKIRFIDKSLKKPEKSDSIFAAWDRYNNMVLLWITKSLP</sequence>
<organism evidence="2">
    <name type="scientific">Manihot esculenta</name>
    <name type="common">Cassava</name>
    <name type="synonym">Jatropha manihot</name>
    <dbReference type="NCBI Taxonomy" id="3983"/>
    <lineage>
        <taxon>Eukaryota</taxon>
        <taxon>Viridiplantae</taxon>
        <taxon>Streptophyta</taxon>
        <taxon>Embryophyta</taxon>
        <taxon>Tracheophyta</taxon>
        <taxon>Spermatophyta</taxon>
        <taxon>Magnoliopsida</taxon>
        <taxon>eudicotyledons</taxon>
        <taxon>Gunneridae</taxon>
        <taxon>Pentapetalae</taxon>
        <taxon>rosids</taxon>
        <taxon>fabids</taxon>
        <taxon>Malpighiales</taxon>
        <taxon>Euphorbiaceae</taxon>
        <taxon>Crotonoideae</taxon>
        <taxon>Manihoteae</taxon>
        <taxon>Manihot</taxon>
    </lineage>
</organism>
<feature type="domain" description="Retrotransposon Copia-like N-terminal" evidence="1">
    <location>
        <begin position="28"/>
        <end position="75"/>
    </location>
</feature>
<dbReference type="Pfam" id="PF14244">
    <property type="entry name" value="Retrotran_gag_3"/>
    <property type="match status" value="1"/>
</dbReference>
<name>A0A2C9VIK0_MANES</name>
<accession>A0A2C9VIK0</accession>
<dbReference type="InterPro" id="IPR029472">
    <property type="entry name" value="Copia-like_N"/>
</dbReference>
<dbReference type="AlphaFoldDB" id="A0A2C9VIK0"/>
<protein>
    <recommendedName>
        <fullName evidence="1">Retrotransposon Copia-like N-terminal domain-containing protein</fullName>
    </recommendedName>
</protein>